<keyword evidence="1" id="KW-1133">Transmembrane helix</keyword>
<evidence type="ECO:0000256" key="1">
    <source>
        <dbReference type="SAM" id="Phobius"/>
    </source>
</evidence>
<reference evidence="2" key="1">
    <citation type="submission" date="2018-02" db="EMBL/GenBank/DDBJ databases">
        <title>Rhizophora mucronata_Transcriptome.</title>
        <authorList>
            <person name="Meera S.P."/>
            <person name="Sreeshan A."/>
            <person name="Augustine A."/>
        </authorList>
    </citation>
    <scope>NUCLEOTIDE SEQUENCE</scope>
    <source>
        <tissue evidence="2">Leaf</tissue>
    </source>
</reference>
<protein>
    <submittedName>
        <fullName evidence="2">Uncharacterized protein</fullName>
    </submittedName>
</protein>
<keyword evidence="1" id="KW-0472">Membrane</keyword>
<organism evidence="2">
    <name type="scientific">Rhizophora mucronata</name>
    <name type="common">Asiatic mangrove</name>
    <dbReference type="NCBI Taxonomy" id="61149"/>
    <lineage>
        <taxon>Eukaryota</taxon>
        <taxon>Viridiplantae</taxon>
        <taxon>Streptophyta</taxon>
        <taxon>Embryophyta</taxon>
        <taxon>Tracheophyta</taxon>
        <taxon>Spermatophyta</taxon>
        <taxon>Magnoliopsida</taxon>
        <taxon>eudicotyledons</taxon>
        <taxon>Gunneridae</taxon>
        <taxon>Pentapetalae</taxon>
        <taxon>rosids</taxon>
        <taxon>fabids</taxon>
        <taxon>Malpighiales</taxon>
        <taxon>Rhizophoraceae</taxon>
        <taxon>Rhizophora</taxon>
    </lineage>
</organism>
<sequence>MKERNMIYKLYLILPITFWNTVISQVFKQGRHKKQARSFPITFVKQNRDT</sequence>
<dbReference type="AlphaFoldDB" id="A0A2P2IGZ2"/>
<proteinExistence type="predicted"/>
<keyword evidence="1" id="KW-0812">Transmembrane</keyword>
<feature type="transmembrane region" description="Helical" evidence="1">
    <location>
        <begin position="6"/>
        <end position="27"/>
    </location>
</feature>
<dbReference type="EMBL" id="GGEC01000010">
    <property type="protein sequence ID" value="MBW80493.1"/>
    <property type="molecule type" value="Transcribed_RNA"/>
</dbReference>
<evidence type="ECO:0000313" key="2">
    <source>
        <dbReference type="EMBL" id="MBW80493.1"/>
    </source>
</evidence>
<accession>A0A2P2IGZ2</accession>
<name>A0A2P2IGZ2_RHIMU</name>